<proteinExistence type="predicted"/>
<protein>
    <submittedName>
        <fullName evidence="1">FixH family protein</fullName>
    </submittedName>
</protein>
<keyword evidence="2" id="KW-1185">Reference proteome</keyword>
<sequence>MKRALIALALVAAAAVVFVVGRGMTAEPLRASVAGARYAATVVIDRPTTGRVTVEVEVTSGEADTAAVSTVMTGMGHATPELPARRTGPGRFAAEGELFPMAGTWEVSIRLGGPAGEETLVVNALTTG</sequence>
<reference evidence="1 2" key="1">
    <citation type="submission" date="2022-04" db="EMBL/GenBank/DDBJ databases">
        <title>Genome draft of Actinomadura sp. ATCC 31491.</title>
        <authorList>
            <person name="Shi X."/>
            <person name="Du Y."/>
        </authorList>
    </citation>
    <scope>NUCLEOTIDE SEQUENCE [LARGE SCALE GENOMIC DNA]</scope>
    <source>
        <strain evidence="1 2">ATCC 31491</strain>
    </source>
</reference>
<evidence type="ECO:0000313" key="2">
    <source>
        <dbReference type="Proteomes" id="UP001317259"/>
    </source>
</evidence>
<evidence type="ECO:0000313" key="1">
    <source>
        <dbReference type="EMBL" id="MCK2215545.1"/>
    </source>
</evidence>
<dbReference type="EMBL" id="JAKRKC020000001">
    <property type="protein sequence ID" value="MCK2215545.1"/>
    <property type="molecule type" value="Genomic_DNA"/>
</dbReference>
<dbReference type="Proteomes" id="UP001317259">
    <property type="component" value="Unassembled WGS sequence"/>
</dbReference>
<accession>A0ABT0FT79</accession>
<dbReference type="RefSeq" id="WP_242383873.1">
    <property type="nucleotide sequence ID" value="NZ_JAKRKC020000001.1"/>
</dbReference>
<name>A0ABT0FT79_9ACTN</name>
<comment type="caution">
    <text evidence="1">The sequence shown here is derived from an EMBL/GenBank/DDBJ whole genome shotgun (WGS) entry which is preliminary data.</text>
</comment>
<organism evidence="1 2">
    <name type="scientific">Actinomadura luzonensis</name>
    <dbReference type="NCBI Taxonomy" id="2805427"/>
    <lineage>
        <taxon>Bacteria</taxon>
        <taxon>Bacillati</taxon>
        <taxon>Actinomycetota</taxon>
        <taxon>Actinomycetes</taxon>
        <taxon>Streptosporangiales</taxon>
        <taxon>Thermomonosporaceae</taxon>
        <taxon>Actinomadura</taxon>
    </lineage>
</organism>
<gene>
    <name evidence="1" type="ORF">MF672_017385</name>
</gene>